<keyword evidence="2" id="KW-0732">Signal</keyword>
<accession>A0A5N6RIZ1</accession>
<name>A0A5N6RIZ1_9ROSI</name>
<evidence type="ECO:0000313" key="4">
    <source>
        <dbReference type="Proteomes" id="UP000327013"/>
    </source>
</evidence>
<feature type="chain" id="PRO_5024428220" evidence="2">
    <location>
        <begin position="26"/>
        <end position="102"/>
    </location>
</feature>
<feature type="compositionally biased region" description="Pro residues" evidence="1">
    <location>
        <begin position="69"/>
        <end position="82"/>
    </location>
</feature>
<dbReference type="AlphaFoldDB" id="A0A5N6RIZ1"/>
<feature type="region of interest" description="Disordered" evidence="1">
    <location>
        <begin position="32"/>
        <end position="102"/>
    </location>
</feature>
<keyword evidence="4" id="KW-1185">Reference proteome</keyword>
<reference evidence="3 4" key="1">
    <citation type="submission" date="2019-06" db="EMBL/GenBank/DDBJ databases">
        <title>A chromosomal-level reference genome of Carpinus fangiana (Coryloideae, Betulaceae).</title>
        <authorList>
            <person name="Yang X."/>
            <person name="Wang Z."/>
            <person name="Zhang L."/>
            <person name="Hao G."/>
            <person name="Liu J."/>
            <person name="Yang Y."/>
        </authorList>
    </citation>
    <scope>NUCLEOTIDE SEQUENCE [LARGE SCALE GENOMIC DNA]</scope>
    <source>
        <strain evidence="3">Cfa_2016G</strain>
        <tissue evidence="3">Leaf</tissue>
    </source>
</reference>
<dbReference type="Proteomes" id="UP000327013">
    <property type="component" value="Chromosome 7"/>
</dbReference>
<protein>
    <submittedName>
        <fullName evidence="3">Uncharacterized protein</fullName>
    </submittedName>
</protein>
<feature type="signal peptide" evidence="2">
    <location>
        <begin position="1"/>
        <end position="25"/>
    </location>
</feature>
<evidence type="ECO:0000256" key="2">
    <source>
        <dbReference type="SAM" id="SignalP"/>
    </source>
</evidence>
<evidence type="ECO:0000313" key="3">
    <source>
        <dbReference type="EMBL" id="KAE8099482.1"/>
    </source>
</evidence>
<sequence>MALFSAQKLLWMASVLVLLSRSVEAREIATFGEEAFNGDRGNPSGPSQSHTPWDPPSQPLTQRGNPSGPSRPHPPWDPPPHTRTPRESTIWTLSEPTIQRGG</sequence>
<proteinExistence type="predicted"/>
<dbReference type="EMBL" id="CM017327">
    <property type="protein sequence ID" value="KAE8099482.1"/>
    <property type="molecule type" value="Genomic_DNA"/>
</dbReference>
<evidence type="ECO:0000256" key="1">
    <source>
        <dbReference type="SAM" id="MobiDB-lite"/>
    </source>
</evidence>
<gene>
    <name evidence="3" type="ORF">FH972_017462</name>
</gene>
<organism evidence="3 4">
    <name type="scientific">Carpinus fangiana</name>
    <dbReference type="NCBI Taxonomy" id="176857"/>
    <lineage>
        <taxon>Eukaryota</taxon>
        <taxon>Viridiplantae</taxon>
        <taxon>Streptophyta</taxon>
        <taxon>Embryophyta</taxon>
        <taxon>Tracheophyta</taxon>
        <taxon>Spermatophyta</taxon>
        <taxon>Magnoliopsida</taxon>
        <taxon>eudicotyledons</taxon>
        <taxon>Gunneridae</taxon>
        <taxon>Pentapetalae</taxon>
        <taxon>rosids</taxon>
        <taxon>fabids</taxon>
        <taxon>Fagales</taxon>
        <taxon>Betulaceae</taxon>
        <taxon>Carpinus</taxon>
    </lineage>
</organism>
<feature type="compositionally biased region" description="Polar residues" evidence="1">
    <location>
        <begin position="87"/>
        <end position="102"/>
    </location>
</feature>